<name>A0A1N6PWL8_9BACI</name>
<dbReference type="InterPro" id="IPR025716">
    <property type="entry name" value="Post-transcriptional_regulator"/>
</dbReference>
<gene>
    <name evidence="1" type="ORF">B1B05_03220</name>
    <name evidence="2" type="ORF">SAMN05443094_101662</name>
</gene>
<reference evidence="1" key="3">
    <citation type="submission" date="2017-03" db="EMBL/GenBank/DDBJ databases">
        <authorList>
            <person name="Dastager S.G."/>
            <person name="Neurgaonkar P.S."/>
            <person name="Dharne M.S."/>
        </authorList>
    </citation>
    <scope>NUCLEOTIDE SEQUENCE</scope>
    <source>
        <strain evidence="1">DSM 25145</strain>
    </source>
</reference>
<keyword evidence="4" id="KW-1185">Reference proteome</keyword>
<accession>A0A1N6PWL8</accession>
<dbReference type="RefSeq" id="WP_045849780.1">
    <property type="nucleotide sequence ID" value="NZ_FTLX01000001.1"/>
</dbReference>
<dbReference type="Proteomes" id="UP000215545">
    <property type="component" value="Unassembled WGS sequence"/>
</dbReference>
<sequence length="104" mass="12171">MENHPYAVHYERLLPALISKVEEFRLYGYDSANVSTLWECLLKKKWKKTDEERTFARLVGDILSVKPGDYMNYTQVAAFKTPQWGAPLSDDELDALFDRPKDRE</sequence>
<proteinExistence type="predicted"/>
<dbReference type="Proteomes" id="UP000186385">
    <property type="component" value="Unassembled WGS sequence"/>
</dbReference>
<reference evidence="2 3" key="1">
    <citation type="submission" date="2017-01" db="EMBL/GenBank/DDBJ databases">
        <authorList>
            <person name="Mah S.A."/>
            <person name="Swanson W.J."/>
            <person name="Moy G.W."/>
            <person name="Vacquier V.D."/>
        </authorList>
    </citation>
    <scope>NUCLEOTIDE SEQUENCE [LARGE SCALE GENOMIC DNA]</scope>
    <source>
        <strain evidence="2 3">NIO-1016</strain>
    </source>
</reference>
<evidence type="ECO:0000313" key="4">
    <source>
        <dbReference type="Proteomes" id="UP000215545"/>
    </source>
</evidence>
<dbReference type="AlphaFoldDB" id="A0A1N6PWL8"/>
<evidence type="ECO:0000313" key="1">
    <source>
        <dbReference type="EMBL" id="OXS80505.1"/>
    </source>
</evidence>
<dbReference type="OrthoDB" id="2990595at2"/>
<dbReference type="Pfam" id="PF13797">
    <property type="entry name" value="Post_transc_reg"/>
    <property type="match status" value="1"/>
</dbReference>
<dbReference type="EMBL" id="FTLX01000001">
    <property type="protein sequence ID" value="SIQ08731.1"/>
    <property type="molecule type" value="Genomic_DNA"/>
</dbReference>
<dbReference type="EMBL" id="MWSK01000001">
    <property type="protein sequence ID" value="OXS80505.1"/>
    <property type="molecule type" value="Genomic_DNA"/>
</dbReference>
<reference evidence="4" key="2">
    <citation type="submission" date="2017-03" db="EMBL/GenBank/DDBJ databases">
        <title>Bacillus sp. V-88(T) DSM27956, whole genome shotgun sequencing project.</title>
        <authorList>
            <person name="Dastager S.G."/>
            <person name="Neurgaonkar P.S."/>
            <person name="Dharne M.S."/>
        </authorList>
    </citation>
    <scope>NUCLEOTIDE SEQUENCE [LARGE SCALE GENOMIC DNA]</scope>
    <source>
        <strain evidence="4">DSM 25145</strain>
    </source>
</reference>
<organism evidence="2 3">
    <name type="scientific">Domibacillus enclensis</name>
    <dbReference type="NCBI Taxonomy" id="1017273"/>
    <lineage>
        <taxon>Bacteria</taxon>
        <taxon>Bacillati</taxon>
        <taxon>Bacillota</taxon>
        <taxon>Bacilli</taxon>
        <taxon>Bacillales</taxon>
        <taxon>Bacillaceae</taxon>
        <taxon>Domibacillus</taxon>
    </lineage>
</organism>
<dbReference type="STRING" id="1017273.SAMN05443094_101662"/>
<protein>
    <submittedName>
        <fullName evidence="1">Competence protein ComN</fullName>
    </submittedName>
    <submittedName>
        <fullName evidence="2">Post-transcriptional regulator</fullName>
    </submittedName>
</protein>
<evidence type="ECO:0000313" key="3">
    <source>
        <dbReference type="Proteomes" id="UP000186385"/>
    </source>
</evidence>
<evidence type="ECO:0000313" key="2">
    <source>
        <dbReference type="EMBL" id="SIQ08731.1"/>
    </source>
</evidence>